<name>A0ABP3YBY4_9BACT</name>
<feature type="domain" description="Tyr recombinase" evidence="4">
    <location>
        <begin position="1"/>
        <end position="100"/>
    </location>
</feature>
<evidence type="ECO:0000256" key="3">
    <source>
        <dbReference type="ARBA" id="ARBA00023172"/>
    </source>
</evidence>
<evidence type="ECO:0000313" key="5">
    <source>
        <dbReference type="EMBL" id="GAA0878968.1"/>
    </source>
</evidence>
<comment type="similarity">
    <text evidence="1">Belongs to the 'phage' integrase family.</text>
</comment>
<dbReference type="PANTHER" id="PTHR30349">
    <property type="entry name" value="PHAGE INTEGRASE-RELATED"/>
    <property type="match status" value="1"/>
</dbReference>
<keyword evidence="2" id="KW-0238">DNA-binding</keyword>
<dbReference type="Gene3D" id="1.10.443.10">
    <property type="entry name" value="Intergrase catalytic core"/>
    <property type="match status" value="1"/>
</dbReference>
<evidence type="ECO:0000313" key="6">
    <source>
        <dbReference type="Proteomes" id="UP001500469"/>
    </source>
</evidence>
<dbReference type="EMBL" id="BAAAFI010000008">
    <property type="protein sequence ID" value="GAA0878968.1"/>
    <property type="molecule type" value="Genomic_DNA"/>
</dbReference>
<accession>A0ABP3YBY4</accession>
<organism evidence="5 6">
    <name type="scientific">Algoriphagus jejuensis</name>
    <dbReference type="NCBI Taxonomy" id="419934"/>
    <lineage>
        <taxon>Bacteria</taxon>
        <taxon>Pseudomonadati</taxon>
        <taxon>Bacteroidota</taxon>
        <taxon>Cytophagia</taxon>
        <taxon>Cytophagales</taxon>
        <taxon>Cyclobacteriaceae</taxon>
        <taxon>Algoriphagus</taxon>
    </lineage>
</organism>
<protein>
    <recommendedName>
        <fullName evidence="4">Tyr recombinase domain-containing protein</fullName>
    </recommendedName>
</protein>
<dbReference type="InterPro" id="IPR013762">
    <property type="entry name" value="Integrase-like_cat_sf"/>
</dbReference>
<dbReference type="InterPro" id="IPR050090">
    <property type="entry name" value="Tyrosine_recombinase_XerCD"/>
</dbReference>
<dbReference type="SUPFAM" id="SSF56349">
    <property type="entry name" value="DNA breaking-rejoining enzymes"/>
    <property type="match status" value="1"/>
</dbReference>
<evidence type="ECO:0000256" key="1">
    <source>
        <dbReference type="ARBA" id="ARBA00008857"/>
    </source>
</evidence>
<proteinExistence type="inferred from homology"/>
<keyword evidence="3" id="KW-0233">DNA recombination</keyword>
<dbReference type="InterPro" id="IPR011010">
    <property type="entry name" value="DNA_brk_join_enz"/>
</dbReference>
<comment type="caution">
    <text evidence="5">The sequence shown here is derived from an EMBL/GenBank/DDBJ whole genome shotgun (WGS) entry which is preliminary data.</text>
</comment>
<dbReference type="PROSITE" id="PS51898">
    <property type="entry name" value="TYR_RECOMBINASE"/>
    <property type="match status" value="1"/>
</dbReference>
<evidence type="ECO:0000259" key="4">
    <source>
        <dbReference type="PROSITE" id="PS51898"/>
    </source>
</evidence>
<dbReference type="RefSeq" id="WP_343850900.1">
    <property type="nucleotide sequence ID" value="NZ_BAAAFI010000008.1"/>
</dbReference>
<dbReference type="InterPro" id="IPR002104">
    <property type="entry name" value="Integrase_catalytic"/>
</dbReference>
<evidence type="ECO:0000256" key="2">
    <source>
        <dbReference type="ARBA" id="ARBA00023125"/>
    </source>
</evidence>
<dbReference type="PANTHER" id="PTHR30349:SF41">
    <property type="entry name" value="INTEGRASE_RECOMBINASE PROTEIN MJ0367-RELATED"/>
    <property type="match status" value="1"/>
</dbReference>
<keyword evidence="6" id="KW-1185">Reference proteome</keyword>
<sequence>MQGGQIPLNPIDNLTTFRGEQLAGGQYNERSLQQVLKQALKKANIELPVPLHWLRHLYVTYLLESGTDLRYIQELLGHNSSRTTEIYTNVSQRSLEKIRSPFDEL</sequence>
<dbReference type="Pfam" id="PF00589">
    <property type="entry name" value="Phage_integrase"/>
    <property type="match status" value="1"/>
</dbReference>
<gene>
    <name evidence="5" type="ORF">GCM10009119_19360</name>
</gene>
<reference evidence="6" key="1">
    <citation type="journal article" date="2019" name="Int. J. Syst. Evol. Microbiol.">
        <title>The Global Catalogue of Microorganisms (GCM) 10K type strain sequencing project: providing services to taxonomists for standard genome sequencing and annotation.</title>
        <authorList>
            <consortium name="The Broad Institute Genomics Platform"/>
            <consortium name="The Broad Institute Genome Sequencing Center for Infectious Disease"/>
            <person name="Wu L."/>
            <person name="Ma J."/>
        </authorList>
    </citation>
    <scope>NUCLEOTIDE SEQUENCE [LARGE SCALE GENOMIC DNA]</scope>
    <source>
        <strain evidence="6">JCM 16112</strain>
    </source>
</reference>
<dbReference type="Proteomes" id="UP001500469">
    <property type="component" value="Unassembled WGS sequence"/>
</dbReference>